<dbReference type="NCBIfam" id="TIGR00369">
    <property type="entry name" value="unchar_dom_1"/>
    <property type="match status" value="1"/>
</dbReference>
<evidence type="ECO:0000313" key="7">
    <source>
        <dbReference type="Proteomes" id="UP001258945"/>
    </source>
</evidence>
<dbReference type="InterPro" id="IPR029069">
    <property type="entry name" value="HotDog_dom_sf"/>
</dbReference>
<dbReference type="InterPro" id="IPR006683">
    <property type="entry name" value="Thioestr_dom"/>
</dbReference>
<evidence type="ECO:0000256" key="1">
    <source>
        <dbReference type="ARBA" id="ARBA00008324"/>
    </source>
</evidence>
<name>A0A1L7AJ96_9PROT</name>
<evidence type="ECO:0000313" key="4">
    <source>
        <dbReference type="EMBL" id="APT58873.1"/>
    </source>
</evidence>
<reference evidence="4 6" key="1">
    <citation type="submission" date="2016-05" db="EMBL/GenBank/DDBJ databases">
        <title>Complete Genome and Methylome Analysis of Psychrotrophic Bacterial Isolates from Antarctic Lake Untersee.</title>
        <authorList>
            <person name="Fomenkov A."/>
            <person name="Akimov V.N."/>
            <person name="Vasilyeva L.V."/>
            <person name="Andersen D."/>
            <person name="Vincze T."/>
            <person name="Roberts R.J."/>
        </authorList>
    </citation>
    <scope>NUCLEOTIDE SEQUENCE [LARGE SCALE GENOMIC DNA]</scope>
    <source>
        <strain evidence="4 6">U14-5</strain>
    </source>
</reference>
<protein>
    <submittedName>
        <fullName evidence="5">PaaI family thioesterase</fullName>
        <ecNumber evidence="5">3.1.2.-</ecNumber>
    </submittedName>
</protein>
<accession>A0A1L7AJ96</accession>
<evidence type="ECO:0000313" key="5">
    <source>
        <dbReference type="EMBL" id="MDT8332363.1"/>
    </source>
</evidence>
<dbReference type="EMBL" id="JAVVDO010000026">
    <property type="protein sequence ID" value="MDT8332363.1"/>
    <property type="molecule type" value="Genomic_DNA"/>
</dbReference>
<dbReference type="InterPro" id="IPR003736">
    <property type="entry name" value="PAAI_dom"/>
</dbReference>
<dbReference type="STRING" id="257708.RGI145_18930"/>
<dbReference type="PANTHER" id="PTHR21660:SF1">
    <property type="entry name" value="ACYL-COENZYME A THIOESTERASE 13"/>
    <property type="match status" value="1"/>
</dbReference>
<evidence type="ECO:0000256" key="2">
    <source>
        <dbReference type="ARBA" id="ARBA00022801"/>
    </source>
</evidence>
<dbReference type="CDD" id="cd03443">
    <property type="entry name" value="PaaI_thioesterase"/>
    <property type="match status" value="1"/>
</dbReference>
<dbReference type="Gene3D" id="3.10.129.10">
    <property type="entry name" value="Hotdog Thioesterase"/>
    <property type="match status" value="1"/>
</dbReference>
<dbReference type="Proteomes" id="UP000185494">
    <property type="component" value="Chromosome 1"/>
</dbReference>
<dbReference type="InterPro" id="IPR039298">
    <property type="entry name" value="ACOT13"/>
</dbReference>
<dbReference type="SUPFAM" id="SSF54637">
    <property type="entry name" value="Thioesterase/thiol ester dehydrase-isomerase"/>
    <property type="match status" value="1"/>
</dbReference>
<dbReference type="Proteomes" id="UP001258945">
    <property type="component" value="Unassembled WGS sequence"/>
</dbReference>
<feature type="domain" description="Thioesterase" evidence="3">
    <location>
        <begin position="42"/>
        <end position="119"/>
    </location>
</feature>
<dbReference type="eggNOG" id="COG2050">
    <property type="taxonomic scope" value="Bacteria"/>
</dbReference>
<reference evidence="5 7" key="2">
    <citation type="journal article" date="2019" name="Microb. Pathog.">
        <title>Comparison of VITEK 2, MALDI-TOF MS, 16S rRNA gene sequencing, and whole-genome sequencing for identification of Roseomonas mucosa.</title>
        <authorList>
            <person name="Rudolph W.W."/>
            <person name="Gunzer F."/>
            <person name="Trauth M."/>
            <person name="Bunk B."/>
            <person name="Bigge R."/>
            <person name="Schrottner P."/>
        </authorList>
    </citation>
    <scope>NUCLEOTIDE SEQUENCE [LARGE SCALE GENOMIC DNA]</scope>
    <source>
        <strain evidence="5 7">DSM 103800</strain>
    </source>
</reference>
<comment type="similarity">
    <text evidence="1">Belongs to the thioesterase PaaI family.</text>
</comment>
<dbReference type="KEGG" id="rgi:RGI145_18930"/>
<keyword evidence="7" id="KW-1185">Reference proteome</keyword>
<evidence type="ECO:0000313" key="6">
    <source>
        <dbReference type="Proteomes" id="UP000185494"/>
    </source>
</evidence>
<dbReference type="PANTHER" id="PTHR21660">
    <property type="entry name" value="THIOESTERASE SUPERFAMILY MEMBER-RELATED"/>
    <property type="match status" value="1"/>
</dbReference>
<proteinExistence type="inferred from homology"/>
<dbReference type="RefSeq" id="WP_075799620.1">
    <property type="nucleotide sequence ID" value="NZ_CP015583.1"/>
</dbReference>
<dbReference type="Pfam" id="PF03061">
    <property type="entry name" value="4HBT"/>
    <property type="match status" value="1"/>
</dbReference>
<keyword evidence="2 5" id="KW-0378">Hydrolase</keyword>
<dbReference type="EC" id="3.1.2.-" evidence="5"/>
<dbReference type="GO" id="GO:0047617">
    <property type="term" value="F:fatty acyl-CoA hydrolase activity"/>
    <property type="evidence" value="ECO:0007669"/>
    <property type="project" value="InterPro"/>
</dbReference>
<evidence type="ECO:0000259" key="3">
    <source>
        <dbReference type="Pfam" id="PF03061"/>
    </source>
</evidence>
<organism evidence="4 6">
    <name type="scientific">Roseomonas gilardii</name>
    <dbReference type="NCBI Taxonomy" id="257708"/>
    <lineage>
        <taxon>Bacteria</taxon>
        <taxon>Pseudomonadati</taxon>
        <taxon>Pseudomonadota</taxon>
        <taxon>Alphaproteobacteria</taxon>
        <taxon>Acetobacterales</taxon>
        <taxon>Roseomonadaceae</taxon>
        <taxon>Roseomonas</taxon>
    </lineage>
</organism>
<dbReference type="AlphaFoldDB" id="A0A1L7AJ96"/>
<gene>
    <name evidence="4" type="ORF">RGI145_18930</name>
    <name evidence="5" type="ORF">RQ831_14975</name>
</gene>
<dbReference type="EMBL" id="CP015583">
    <property type="protein sequence ID" value="APT58873.1"/>
    <property type="molecule type" value="Genomic_DNA"/>
</dbReference>
<sequence>MSEIQERAGGLPNHLGFEVEEWRDGYARVGCEVVPELLNFAGIMHGGAIMALADQAAGMSGLWCSVPGNVRYGVTVDLNCRFANRVPPGRVVAEAKVVSQGRSTYFVQFEIFDAQRKLVAFGSSTHRVRKGSESLEGVPGPSLE</sequence>
<reference evidence="5" key="3">
    <citation type="submission" date="2023-09" db="EMBL/GenBank/DDBJ databases">
        <authorList>
            <person name="Schober I."/>
            <person name="Bunk B."/>
        </authorList>
    </citation>
    <scope>NUCLEOTIDE SEQUENCE</scope>
    <source>
        <strain evidence="5">DSM 103800</strain>
    </source>
</reference>